<reference evidence="1 2" key="1">
    <citation type="submission" date="2022-12" db="EMBL/GenBank/DDBJ databases">
        <title>Chromosome-scale assembly of the Ensete ventricosum genome.</title>
        <authorList>
            <person name="Dussert Y."/>
            <person name="Stocks J."/>
            <person name="Wendawek A."/>
            <person name="Woldeyes F."/>
            <person name="Nichols R.A."/>
            <person name="Borrell J.S."/>
        </authorList>
    </citation>
    <scope>NUCLEOTIDE SEQUENCE [LARGE SCALE GENOMIC DNA]</scope>
    <source>
        <strain evidence="2">cv. Maze</strain>
        <tissue evidence="1">Seeds</tissue>
    </source>
</reference>
<organism evidence="1 2">
    <name type="scientific">Ensete ventricosum</name>
    <name type="common">Abyssinian banana</name>
    <name type="synonym">Musa ensete</name>
    <dbReference type="NCBI Taxonomy" id="4639"/>
    <lineage>
        <taxon>Eukaryota</taxon>
        <taxon>Viridiplantae</taxon>
        <taxon>Streptophyta</taxon>
        <taxon>Embryophyta</taxon>
        <taxon>Tracheophyta</taxon>
        <taxon>Spermatophyta</taxon>
        <taxon>Magnoliopsida</taxon>
        <taxon>Liliopsida</taxon>
        <taxon>Zingiberales</taxon>
        <taxon>Musaceae</taxon>
        <taxon>Ensete</taxon>
    </lineage>
</organism>
<dbReference type="Proteomes" id="UP001222027">
    <property type="component" value="Unassembled WGS sequence"/>
</dbReference>
<accession>A0AAV8PU68</accession>
<sequence length="67" mass="7740">MWDGTKGLLLQRMTEVCQWEARANAEATRKFLTRNPNNFKVELVDPIASAVVREWRYLGTLVSLTPF</sequence>
<dbReference type="EMBL" id="JAQQAF010000003">
    <property type="protein sequence ID" value="KAJ8499374.1"/>
    <property type="molecule type" value="Genomic_DNA"/>
</dbReference>
<gene>
    <name evidence="1" type="ORF">OPV22_009926</name>
</gene>
<proteinExistence type="predicted"/>
<protein>
    <submittedName>
        <fullName evidence="1">Uncharacterized protein</fullName>
    </submittedName>
</protein>
<keyword evidence="2" id="KW-1185">Reference proteome</keyword>
<dbReference type="AlphaFoldDB" id="A0AAV8PU68"/>
<evidence type="ECO:0000313" key="2">
    <source>
        <dbReference type="Proteomes" id="UP001222027"/>
    </source>
</evidence>
<name>A0AAV8PU68_ENSVE</name>
<comment type="caution">
    <text evidence="1">The sequence shown here is derived from an EMBL/GenBank/DDBJ whole genome shotgun (WGS) entry which is preliminary data.</text>
</comment>
<evidence type="ECO:0000313" key="1">
    <source>
        <dbReference type="EMBL" id="KAJ8499374.1"/>
    </source>
</evidence>